<protein>
    <submittedName>
        <fullName evidence="2">Uncharacterized protein</fullName>
    </submittedName>
</protein>
<evidence type="ECO:0000256" key="1">
    <source>
        <dbReference type="SAM" id="Phobius"/>
    </source>
</evidence>
<dbReference type="RefSeq" id="WP_317957984.1">
    <property type="nucleotide sequence ID" value="NZ_BSKO01000001.1"/>
</dbReference>
<organism evidence="2 3">
    <name type="scientific">Oceanobacillus kimchii</name>
    <dbReference type="NCBI Taxonomy" id="746691"/>
    <lineage>
        <taxon>Bacteria</taxon>
        <taxon>Bacillati</taxon>
        <taxon>Bacillota</taxon>
        <taxon>Bacilli</taxon>
        <taxon>Bacillales</taxon>
        <taxon>Bacillaceae</taxon>
        <taxon>Oceanobacillus</taxon>
    </lineage>
</organism>
<sequence>MGERVVENIKKFYAIALHVYLATVIVILTVVALMGVEAISMAYIWLTIMIFLFISGIDSLILNSK</sequence>
<comment type="caution">
    <text evidence="2">The sequence shown here is derived from an EMBL/GenBank/DDBJ whole genome shotgun (WGS) entry which is preliminary data.</text>
</comment>
<evidence type="ECO:0000313" key="3">
    <source>
        <dbReference type="Proteomes" id="UP001275436"/>
    </source>
</evidence>
<keyword evidence="1" id="KW-0472">Membrane</keyword>
<keyword evidence="1" id="KW-0812">Transmembrane</keyword>
<accession>A0ABQ5TNF7</accession>
<evidence type="ECO:0000313" key="2">
    <source>
        <dbReference type="EMBL" id="GLO66087.1"/>
    </source>
</evidence>
<reference evidence="2 3" key="1">
    <citation type="submission" date="2023-02" db="EMBL/GenBank/DDBJ databases">
        <title>Oceanobacillus kimchii IFOP_LL358 isolated form Alexandrium catenella lab strain.</title>
        <authorList>
            <person name="Gajardo G."/>
            <person name="Ueki S."/>
            <person name="Maruyama F."/>
        </authorList>
    </citation>
    <scope>NUCLEOTIDE SEQUENCE [LARGE SCALE GENOMIC DNA]</scope>
    <source>
        <strain evidence="2 3">IFOP_LL358</strain>
    </source>
</reference>
<proteinExistence type="predicted"/>
<feature type="transmembrane region" description="Helical" evidence="1">
    <location>
        <begin position="42"/>
        <end position="62"/>
    </location>
</feature>
<feature type="transmembrane region" description="Helical" evidence="1">
    <location>
        <begin position="12"/>
        <end position="36"/>
    </location>
</feature>
<dbReference type="Proteomes" id="UP001275436">
    <property type="component" value="Unassembled WGS sequence"/>
</dbReference>
<keyword evidence="1" id="KW-1133">Transmembrane helix</keyword>
<name>A0ABQ5TNF7_9BACI</name>
<gene>
    <name evidence="2" type="ORF">MACH08_18710</name>
</gene>
<dbReference type="EMBL" id="BSKO01000001">
    <property type="protein sequence ID" value="GLO66087.1"/>
    <property type="molecule type" value="Genomic_DNA"/>
</dbReference>
<keyword evidence="3" id="KW-1185">Reference proteome</keyword>